<evidence type="ECO:0000313" key="3">
    <source>
        <dbReference type="Proteomes" id="UP000070352"/>
    </source>
</evidence>
<comment type="caution">
    <text evidence="2">The sequence shown here is derived from an EMBL/GenBank/DDBJ whole genome shotgun (WGS) entry which is preliminary data.</text>
</comment>
<evidence type="ECO:0000256" key="1">
    <source>
        <dbReference type="ARBA" id="ARBA00022729"/>
    </source>
</evidence>
<organism evidence="2 3">
    <name type="scientific">Tepidibacillus decaturensis</name>
    <dbReference type="NCBI Taxonomy" id="1413211"/>
    <lineage>
        <taxon>Bacteria</taxon>
        <taxon>Bacillati</taxon>
        <taxon>Bacillota</taxon>
        <taxon>Bacilli</taxon>
        <taxon>Bacillales</taxon>
        <taxon>Bacillaceae</taxon>
        <taxon>Tepidibacillus</taxon>
    </lineage>
</organism>
<reference evidence="2 3" key="1">
    <citation type="submission" date="2016-02" db="EMBL/GenBank/DDBJ databases">
        <title>Draft Genome for Tepidibacillus decaturensis nov. sp. Strain Z9, an Anaerobic, Moderately Thermophilic and Heterotrophic Bacterium from Deep Subsurface of the Illinois Basin, USA.</title>
        <authorList>
            <person name="Dong Y."/>
            <person name="Chang J.Y."/>
            <person name="Sanford R."/>
            <person name="Fouke B.W."/>
        </authorList>
    </citation>
    <scope>NUCLEOTIDE SEQUENCE [LARGE SCALE GENOMIC DNA]</scope>
    <source>
        <strain evidence="2 3">Z9</strain>
    </source>
</reference>
<protein>
    <submittedName>
        <fullName evidence="2">Uncharacterized protein</fullName>
    </submittedName>
</protein>
<sequence length="294" mass="33637">MLSSINQSNKKHLKEVNAEVGLIFNNVSNYPVHTTAKADQDAIYIEVWPPVIHLRELKALIDRGRELSDDKHVILSAYLPSFKQTEGYDQYDQTAAENGALLTMATIFASGGYHLLIGEENKVLTEAYYPSYGTMSNIFIEEVRKYYDFIVRYGKLLYDHQLVDLSFVYTGGINTEISFQGEAAYTPNGDVNTVWTMVKQLPDYQIIHLINLVGLEDDYWEHGKKQRPKKQKEITCTVLIEKEVNGVYLASPDFENTEPIKLNDQIVSHEHGKAIQFTIPTLSIWDMVYIEFVQ</sequence>
<dbReference type="EMBL" id="LSKU01000001">
    <property type="protein sequence ID" value="KXG42989.1"/>
    <property type="molecule type" value="Genomic_DNA"/>
</dbReference>
<dbReference type="InterPro" id="IPR025092">
    <property type="entry name" value="Glyco_hydro_66"/>
</dbReference>
<dbReference type="STRING" id="1413211.U473_02325"/>
<dbReference type="Gene3D" id="3.20.20.80">
    <property type="entry name" value="Glycosidases"/>
    <property type="match status" value="1"/>
</dbReference>
<dbReference type="RefSeq" id="WP_082732326.1">
    <property type="nucleotide sequence ID" value="NZ_LSKU01000001.1"/>
</dbReference>
<dbReference type="AlphaFoldDB" id="A0A135L280"/>
<evidence type="ECO:0000313" key="2">
    <source>
        <dbReference type="EMBL" id="KXG42989.1"/>
    </source>
</evidence>
<proteinExistence type="predicted"/>
<dbReference type="Pfam" id="PF13199">
    <property type="entry name" value="Glyco_hydro_66"/>
    <property type="match status" value="1"/>
</dbReference>
<gene>
    <name evidence="2" type="ORF">U473_02325</name>
</gene>
<accession>A0A135L280</accession>
<dbReference type="Proteomes" id="UP000070352">
    <property type="component" value="Unassembled WGS sequence"/>
</dbReference>
<keyword evidence="1" id="KW-0732">Signal</keyword>
<dbReference type="InterPro" id="IPR013780">
    <property type="entry name" value="Glyco_hydro_b"/>
</dbReference>
<name>A0A135L280_9BACI</name>
<dbReference type="OrthoDB" id="9778932at2"/>
<dbReference type="Gene3D" id="2.60.40.1180">
    <property type="entry name" value="Golgi alpha-mannosidase II"/>
    <property type="match status" value="1"/>
</dbReference>
<keyword evidence="3" id="KW-1185">Reference proteome</keyword>